<dbReference type="EMBL" id="JBHULE010000019">
    <property type="protein sequence ID" value="MFD2563313.1"/>
    <property type="molecule type" value="Genomic_DNA"/>
</dbReference>
<sequence length="949" mass="110939">MIRNILTLFFFSFTTLIFAQKRPLTHKDYDLWKSITDTKVSNTGKLIVSVIETSTKRGDGYIEIYNTENNKKFTFFNGYNSSITQDENFVIFKRKPKYETIRKEKKKKVKNEKQSKDDLFIYDVKNNKIYDSIVRASSYKIPEESDGWLVIEKFKNEKPEKKKEDSLKTKEKDTVKTKLGKAFKQNYALVYNLKTKAKDTIFQIKDFVLSEEGSRFYYTKKNQKKKEKDLGVFEYDIVSRSKIVIDTTNYIYDKLSVDRTGKQFSYIAAKDSTDLDSLRYQLFYYKDQKLTNLVDTIGKNLRKNWELGDGQASFFSESGNRLYFYSKPKVEYQKDTTLLADEVPQVDVWNWKDKMIQPEQNARFEELKNRAFISYYNTEKKSVVHIQDETFEDLIFDKNKEQRFILGATGTPYDSQRSWVMPWTKDFYVIDTYTGQKRLGLTETALQPYLSPDGRYALYYDIFKKHWFSLELSTLKKTNLTKKVKVVFYDEDDDHPMLPYPYGFGGFDKDGNGLVYDKFDVWKISMSGETKPINITANSRKNKIEYRTQRLDSENQNNASYSNDELLITSFDMTTKASGLYVLRDNKLVEKIKPTEFYLNRYQKAKKGEVFTFRKQNFNTFQDLHYTSSGFENFTQITDVNPQKKNFKWGTAELFSWKAYDGKKLEGIIYKPEDFDPSKKYPLITYFYEKRSDSYNNYYTPRPSASIVNPSYLVSNGYIMFVPDIVYEDGKPGPSAYNCVVSGVEALEKLGYVDSENMGIQGQSWGGYQVAYLVTVTNKFKAAMAGAPVSNMTSAYGGIRWKSGLSRAFQYERTQSRIGKNLWEGFDLYIENSPLFGIPKIETPLLMMHNDKDGAVPYYQGIEMFMGMRRLQKPAWLLVYNDEAHNLRKEKNRQDLSIRMMQFFDHYLQGKPVPKWMASGVTRVDKGKNLGYDLEEKPLETEKIIPSSN</sequence>
<dbReference type="InterPro" id="IPR029058">
    <property type="entry name" value="AB_hydrolase_fold"/>
</dbReference>
<keyword evidence="4" id="KW-1185">Reference proteome</keyword>
<keyword evidence="1 3" id="KW-0378">Hydrolase</keyword>
<dbReference type="PANTHER" id="PTHR42776:SF4">
    <property type="entry name" value="ACYLAMINO-ACID-RELEASING ENZYME"/>
    <property type="match status" value="1"/>
</dbReference>
<gene>
    <name evidence="3" type="ORF">ACFSR1_11600</name>
</gene>
<accession>A0ABW5LEI5</accession>
<comment type="caution">
    <text evidence="3">The sequence shown here is derived from an EMBL/GenBank/DDBJ whole genome shotgun (WGS) entry which is preliminary data.</text>
</comment>
<dbReference type="EC" id="3.4.-.-" evidence="3"/>
<dbReference type="SUPFAM" id="SSF82171">
    <property type="entry name" value="DPP6 N-terminal domain-like"/>
    <property type="match status" value="1"/>
</dbReference>
<feature type="domain" description="Peptidase S9 prolyl oligopeptidase catalytic" evidence="2">
    <location>
        <begin position="740"/>
        <end position="910"/>
    </location>
</feature>
<dbReference type="RefSeq" id="WP_378292622.1">
    <property type="nucleotide sequence ID" value="NZ_JBHULE010000019.1"/>
</dbReference>
<reference evidence="4" key="1">
    <citation type="journal article" date="2019" name="Int. J. Syst. Evol. Microbiol.">
        <title>The Global Catalogue of Microorganisms (GCM) 10K type strain sequencing project: providing services to taxonomists for standard genome sequencing and annotation.</title>
        <authorList>
            <consortium name="The Broad Institute Genomics Platform"/>
            <consortium name="The Broad Institute Genome Sequencing Center for Infectious Disease"/>
            <person name="Wu L."/>
            <person name="Ma J."/>
        </authorList>
    </citation>
    <scope>NUCLEOTIDE SEQUENCE [LARGE SCALE GENOMIC DNA]</scope>
    <source>
        <strain evidence="4">KCTC 52274</strain>
    </source>
</reference>
<dbReference type="InterPro" id="IPR001375">
    <property type="entry name" value="Peptidase_S9_cat"/>
</dbReference>
<protein>
    <submittedName>
        <fullName evidence="3">Alpha/beta hydrolase family protein</fullName>
        <ecNumber evidence="3">3.4.-.-</ecNumber>
    </submittedName>
</protein>
<dbReference type="PANTHER" id="PTHR42776">
    <property type="entry name" value="SERINE PEPTIDASE S9 FAMILY MEMBER"/>
    <property type="match status" value="1"/>
</dbReference>
<organism evidence="3 4">
    <name type="scientific">Aquimarina rubra</name>
    <dbReference type="NCBI Taxonomy" id="1920033"/>
    <lineage>
        <taxon>Bacteria</taxon>
        <taxon>Pseudomonadati</taxon>
        <taxon>Bacteroidota</taxon>
        <taxon>Flavobacteriia</taxon>
        <taxon>Flavobacteriales</taxon>
        <taxon>Flavobacteriaceae</taxon>
        <taxon>Aquimarina</taxon>
    </lineage>
</organism>
<dbReference type="SUPFAM" id="SSF53474">
    <property type="entry name" value="alpha/beta-Hydrolases"/>
    <property type="match status" value="1"/>
</dbReference>
<dbReference type="Gene3D" id="3.40.50.1820">
    <property type="entry name" value="alpha/beta hydrolase"/>
    <property type="match status" value="1"/>
</dbReference>
<dbReference type="Proteomes" id="UP001597319">
    <property type="component" value="Unassembled WGS sequence"/>
</dbReference>
<evidence type="ECO:0000256" key="1">
    <source>
        <dbReference type="ARBA" id="ARBA00022801"/>
    </source>
</evidence>
<evidence type="ECO:0000313" key="3">
    <source>
        <dbReference type="EMBL" id="MFD2563313.1"/>
    </source>
</evidence>
<name>A0ABW5LEI5_9FLAO</name>
<dbReference type="GO" id="GO:0016787">
    <property type="term" value="F:hydrolase activity"/>
    <property type="evidence" value="ECO:0007669"/>
    <property type="project" value="UniProtKB-KW"/>
</dbReference>
<evidence type="ECO:0000259" key="2">
    <source>
        <dbReference type="Pfam" id="PF00326"/>
    </source>
</evidence>
<evidence type="ECO:0000313" key="4">
    <source>
        <dbReference type="Proteomes" id="UP001597319"/>
    </source>
</evidence>
<proteinExistence type="predicted"/>
<dbReference type="Pfam" id="PF00326">
    <property type="entry name" value="Peptidase_S9"/>
    <property type="match status" value="1"/>
</dbReference>